<accession>A0A0W0Z6N2</accession>
<dbReference type="InterPro" id="IPR011009">
    <property type="entry name" value="Kinase-like_dom_sf"/>
</dbReference>
<dbReference type="GO" id="GO:0004672">
    <property type="term" value="F:protein kinase activity"/>
    <property type="evidence" value="ECO:0007669"/>
    <property type="project" value="InterPro"/>
</dbReference>
<dbReference type="Pfam" id="PF00069">
    <property type="entry name" value="Pkinase"/>
    <property type="match status" value="1"/>
</dbReference>
<keyword evidence="2" id="KW-0418">Kinase</keyword>
<keyword evidence="2" id="KW-0808">Transferase</keyword>
<dbReference type="SUPFAM" id="SSF56112">
    <property type="entry name" value="Protein kinase-like (PK-like)"/>
    <property type="match status" value="1"/>
</dbReference>
<name>A0A0W0Z6N2_LEGSP</name>
<dbReference type="GO" id="GO:0005524">
    <property type="term" value="F:ATP binding"/>
    <property type="evidence" value="ECO:0007669"/>
    <property type="project" value="InterPro"/>
</dbReference>
<evidence type="ECO:0000313" key="2">
    <source>
        <dbReference type="EMBL" id="KTD64778.1"/>
    </source>
</evidence>
<keyword evidence="3" id="KW-1185">Reference proteome</keyword>
<dbReference type="STRING" id="452.Lspi_0945"/>
<dbReference type="PROSITE" id="PS50011">
    <property type="entry name" value="PROTEIN_KINASE_DOM"/>
    <property type="match status" value="1"/>
</dbReference>
<comment type="caution">
    <text evidence="2">The sequence shown here is derived from an EMBL/GenBank/DDBJ whole genome shotgun (WGS) entry which is preliminary data.</text>
</comment>
<dbReference type="PATRIC" id="fig|452.5.peg.1034"/>
<dbReference type="Gene3D" id="1.10.510.10">
    <property type="entry name" value="Transferase(Phosphotransferase) domain 1"/>
    <property type="match status" value="1"/>
</dbReference>
<dbReference type="OrthoDB" id="9772100at2"/>
<proteinExistence type="predicted"/>
<protein>
    <submittedName>
        <fullName evidence="2">Protein kinase domain protein</fullName>
    </submittedName>
</protein>
<organism evidence="2 3">
    <name type="scientific">Legionella spiritensis</name>
    <dbReference type="NCBI Taxonomy" id="452"/>
    <lineage>
        <taxon>Bacteria</taxon>
        <taxon>Pseudomonadati</taxon>
        <taxon>Pseudomonadota</taxon>
        <taxon>Gammaproteobacteria</taxon>
        <taxon>Legionellales</taxon>
        <taxon>Legionellaceae</taxon>
        <taxon>Legionella</taxon>
    </lineage>
</organism>
<evidence type="ECO:0000313" key="3">
    <source>
        <dbReference type="Proteomes" id="UP000054877"/>
    </source>
</evidence>
<feature type="domain" description="Protein kinase" evidence="1">
    <location>
        <begin position="131"/>
        <end position="481"/>
    </location>
</feature>
<sequence>MPGNMDLLNLSDEDKYYLKLLVAEHFKHHGSGCFKEDEYIVTAAPYAPPNMEQKSASPASKIDVTNEAGYFPTVWELGARIINYGASFFATPSPAPREKSPDTQREKITCYRSLSHNLLVQKEDGCYLCYLMDKKPFDGGAFGSISDSPGLLMIDTAKDDIRFIKTGNVIKHIQGMASEKLTQLINREASHLKAIYPETRLFQAIIAKKAPQNIFDAIMQMDHKADTEYWIVIPKIAGVSLEKYPVDNLTIAQKLKIALSLMWKLQQLHDPNQLGGVHIHNDIKPANIIISDDYVGDYCDYGGASGRNESLGGITQTPLYSMYNPKDIFRETRTTEEKADTHSLGITLFQLFLDGQQLPQGVKRWDTLPKGKHEKIKKNWLEPSHTKSKYQSVKLTDNEVGRFFRNLHGKTLTLGFHVTGLDNHQTKKLFGVLKGMRTKEGILLSEAYNTLLDIAKTVPDFESDYFSDKFMPIMESPLMPA</sequence>
<dbReference type="EMBL" id="LNYX01000012">
    <property type="protein sequence ID" value="KTD64778.1"/>
    <property type="molecule type" value="Genomic_DNA"/>
</dbReference>
<dbReference type="InterPro" id="IPR000719">
    <property type="entry name" value="Prot_kinase_dom"/>
</dbReference>
<dbReference type="Proteomes" id="UP000054877">
    <property type="component" value="Unassembled WGS sequence"/>
</dbReference>
<reference evidence="2 3" key="1">
    <citation type="submission" date="2015-11" db="EMBL/GenBank/DDBJ databases">
        <title>Genomic analysis of 38 Legionella species identifies large and diverse effector repertoires.</title>
        <authorList>
            <person name="Burstein D."/>
            <person name="Amaro F."/>
            <person name="Zusman T."/>
            <person name="Lifshitz Z."/>
            <person name="Cohen O."/>
            <person name="Gilbert J.A."/>
            <person name="Pupko T."/>
            <person name="Shuman H.A."/>
            <person name="Segal G."/>
        </authorList>
    </citation>
    <scope>NUCLEOTIDE SEQUENCE [LARGE SCALE GENOMIC DNA]</scope>
    <source>
        <strain evidence="2 3">Mt.St.Helens-9</strain>
    </source>
</reference>
<gene>
    <name evidence="2" type="ORF">Lspi_0945</name>
</gene>
<dbReference type="AlphaFoldDB" id="A0A0W0Z6N2"/>
<evidence type="ECO:0000259" key="1">
    <source>
        <dbReference type="PROSITE" id="PS50011"/>
    </source>
</evidence>